<dbReference type="PANTHER" id="PTHR30055">
    <property type="entry name" value="HTH-TYPE TRANSCRIPTIONAL REGULATOR RUTR"/>
    <property type="match status" value="1"/>
</dbReference>
<dbReference type="SUPFAM" id="SSF48498">
    <property type="entry name" value="Tetracyclin repressor-like, C-terminal domain"/>
    <property type="match status" value="1"/>
</dbReference>
<dbReference type="SUPFAM" id="SSF46689">
    <property type="entry name" value="Homeodomain-like"/>
    <property type="match status" value="1"/>
</dbReference>
<protein>
    <submittedName>
        <fullName evidence="7">TetR family transcriptional regulator</fullName>
    </submittedName>
</protein>
<dbReference type="InterPro" id="IPR009057">
    <property type="entry name" value="Homeodomain-like_sf"/>
</dbReference>
<keyword evidence="8" id="KW-1185">Reference proteome</keyword>
<dbReference type="InterPro" id="IPR050109">
    <property type="entry name" value="HTH-type_TetR-like_transc_reg"/>
</dbReference>
<dbReference type="Proteomes" id="UP000253509">
    <property type="component" value="Unassembled WGS sequence"/>
</dbReference>
<evidence type="ECO:0000256" key="2">
    <source>
        <dbReference type="ARBA" id="ARBA00023125"/>
    </source>
</evidence>
<dbReference type="PANTHER" id="PTHR30055:SF148">
    <property type="entry name" value="TETR-FAMILY TRANSCRIPTIONAL REGULATOR"/>
    <property type="match status" value="1"/>
</dbReference>
<gene>
    <name evidence="7" type="ORF">DFO65_104294</name>
</gene>
<feature type="region of interest" description="Disordered" evidence="4">
    <location>
        <begin position="1"/>
        <end position="23"/>
    </location>
</feature>
<dbReference type="InterPro" id="IPR011075">
    <property type="entry name" value="TetR_C"/>
</dbReference>
<dbReference type="Gene3D" id="1.10.10.60">
    <property type="entry name" value="Homeodomain-like"/>
    <property type="match status" value="1"/>
</dbReference>
<feature type="domain" description="HTH tetR-type" evidence="5">
    <location>
        <begin position="40"/>
        <end position="72"/>
    </location>
</feature>
<accession>A0A366IMQ2</accession>
<dbReference type="GO" id="GO:0003700">
    <property type="term" value="F:DNA-binding transcription factor activity"/>
    <property type="evidence" value="ECO:0007669"/>
    <property type="project" value="TreeGrafter"/>
</dbReference>
<evidence type="ECO:0000313" key="7">
    <source>
        <dbReference type="EMBL" id="RBP72336.1"/>
    </source>
</evidence>
<keyword evidence="2" id="KW-0238">DNA-binding</keyword>
<dbReference type="AlphaFoldDB" id="A0A366IMQ2"/>
<dbReference type="GO" id="GO:0000976">
    <property type="term" value="F:transcription cis-regulatory region binding"/>
    <property type="evidence" value="ECO:0007669"/>
    <property type="project" value="TreeGrafter"/>
</dbReference>
<keyword evidence="1" id="KW-0805">Transcription regulation</keyword>
<feature type="domain" description="Tetracyclin repressor-like C-terminal" evidence="6">
    <location>
        <begin position="107"/>
        <end position="191"/>
    </location>
</feature>
<name>A0A366IMQ2_9MICO</name>
<dbReference type="Pfam" id="PF16859">
    <property type="entry name" value="TetR_C_11"/>
    <property type="match status" value="1"/>
</dbReference>
<evidence type="ECO:0000256" key="3">
    <source>
        <dbReference type="ARBA" id="ARBA00023163"/>
    </source>
</evidence>
<dbReference type="EMBL" id="QNSB01000004">
    <property type="protein sequence ID" value="RBP72336.1"/>
    <property type="molecule type" value="Genomic_DNA"/>
</dbReference>
<evidence type="ECO:0000259" key="5">
    <source>
        <dbReference type="Pfam" id="PF00440"/>
    </source>
</evidence>
<keyword evidence="3" id="KW-0804">Transcription</keyword>
<proteinExistence type="predicted"/>
<dbReference type="InterPro" id="IPR001647">
    <property type="entry name" value="HTH_TetR"/>
</dbReference>
<evidence type="ECO:0000256" key="1">
    <source>
        <dbReference type="ARBA" id="ARBA00023015"/>
    </source>
</evidence>
<comment type="caution">
    <text evidence="7">The sequence shown here is derived from an EMBL/GenBank/DDBJ whole genome shotgun (WGS) entry which is preliminary data.</text>
</comment>
<sequence length="216" mass="24004">MTSMTLVADASARRRPGRPRDEDLDERIIAATLRRVDAGEAVTVSRIVADSGVSRSAVYRRWPSLTALIAAALDSGRVVPTVVGSRTDLKESILDAILGPVESQRPYEERFRQRIRLVMSDRGLQKEYWSAHVAKRRVPIEEAIREGIERGDLRADLDVAACFDAIAGAIYYQYVVRGESLSEQSTRDRVRAAIEIIWRGMLSQGMNGSAAEHEHG</sequence>
<evidence type="ECO:0000256" key="4">
    <source>
        <dbReference type="SAM" id="MobiDB-lite"/>
    </source>
</evidence>
<dbReference type="Gene3D" id="1.10.357.10">
    <property type="entry name" value="Tetracycline Repressor, domain 2"/>
    <property type="match status" value="1"/>
</dbReference>
<reference evidence="7 8" key="1">
    <citation type="submission" date="2018-06" db="EMBL/GenBank/DDBJ databases">
        <title>Freshwater and sediment microbial communities from various areas in North America, analyzing microbe dynamics in response to fracking.</title>
        <authorList>
            <person name="Lamendella R."/>
        </authorList>
    </citation>
    <scope>NUCLEOTIDE SEQUENCE [LARGE SCALE GENOMIC DNA]</scope>
    <source>
        <strain evidence="7 8">3b_TX</strain>
    </source>
</reference>
<dbReference type="InterPro" id="IPR036271">
    <property type="entry name" value="Tet_transcr_reg_TetR-rel_C_sf"/>
</dbReference>
<evidence type="ECO:0000313" key="8">
    <source>
        <dbReference type="Proteomes" id="UP000253509"/>
    </source>
</evidence>
<dbReference type="Pfam" id="PF00440">
    <property type="entry name" value="TetR_N"/>
    <property type="match status" value="1"/>
</dbReference>
<evidence type="ECO:0000259" key="6">
    <source>
        <dbReference type="Pfam" id="PF16859"/>
    </source>
</evidence>
<organism evidence="7 8">
    <name type="scientific">Brevibacterium celere</name>
    <dbReference type="NCBI Taxonomy" id="225845"/>
    <lineage>
        <taxon>Bacteria</taxon>
        <taxon>Bacillati</taxon>
        <taxon>Actinomycetota</taxon>
        <taxon>Actinomycetes</taxon>
        <taxon>Micrococcales</taxon>
        <taxon>Brevibacteriaceae</taxon>
        <taxon>Brevibacterium</taxon>
    </lineage>
</organism>